<feature type="compositionally biased region" description="Basic and acidic residues" evidence="1">
    <location>
        <begin position="126"/>
        <end position="137"/>
    </location>
</feature>
<dbReference type="Proteomes" id="UP001305414">
    <property type="component" value="Unassembled WGS sequence"/>
</dbReference>
<evidence type="ECO:0000313" key="3">
    <source>
        <dbReference type="Proteomes" id="UP001305414"/>
    </source>
</evidence>
<evidence type="ECO:0000313" key="2">
    <source>
        <dbReference type="EMBL" id="KAK5632274.1"/>
    </source>
</evidence>
<feature type="compositionally biased region" description="Basic residues" evidence="1">
    <location>
        <begin position="87"/>
        <end position="96"/>
    </location>
</feature>
<accession>A0AAN7URC0</accession>
<gene>
    <name evidence="2" type="ORF">RRF57_007988</name>
</gene>
<keyword evidence="3" id="KW-1185">Reference proteome</keyword>
<feature type="region of interest" description="Disordered" evidence="1">
    <location>
        <begin position="87"/>
        <end position="137"/>
    </location>
</feature>
<dbReference type="EMBL" id="JAWHQM010000024">
    <property type="protein sequence ID" value="KAK5632274.1"/>
    <property type="molecule type" value="Genomic_DNA"/>
</dbReference>
<reference evidence="2 3" key="1">
    <citation type="submission" date="2023-10" db="EMBL/GenBank/DDBJ databases">
        <title>Draft genome sequence of Xylaria bambusicola isolate GMP-LS, the root and basal stem rot pathogen of sugarcane in Indonesia.</title>
        <authorList>
            <person name="Selvaraj P."/>
            <person name="Muralishankar V."/>
            <person name="Muruganantham S."/>
            <person name="Sp S."/>
            <person name="Haryani S."/>
            <person name="Lau K.J.X."/>
            <person name="Naqvi N.I."/>
        </authorList>
    </citation>
    <scope>NUCLEOTIDE SEQUENCE [LARGE SCALE GENOMIC DNA]</scope>
    <source>
        <strain evidence="2">GMP-LS</strain>
    </source>
</reference>
<sequence length="324" mass="36478">MTKNAKTLFKRMPTGLYEFSVPRAITVIDLSVFSKLYAHLMRATMTTPDITINLTRYSLNYVVAYDKTLWKPPLKWTTAHLSALGIHSHRRRARQRDRRDTHPTTIPGGVINEEDGDSSDTNNEGSHSDGGERGERGNEYYDAVIPDLTPARLGQFIACFSRGGLYETRASHLIGLLRRMPRPPAPVPAGRRDMNKDCERRDDGMLGQRFSFRWMTPQLVVGPRAYKLHFLFHLFLNAALVLPYVDSSCVLRPRFRVCRRCDLTRPFEPFIIAVLISLAQSSVSLGEADAKKGQSNTKVAIDHLSLNNTTKSATDSVNMVRAVS</sequence>
<proteinExistence type="predicted"/>
<comment type="caution">
    <text evidence="2">The sequence shown here is derived from an EMBL/GenBank/DDBJ whole genome shotgun (WGS) entry which is preliminary data.</text>
</comment>
<organism evidence="2 3">
    <name type="scientific">Xylaria bambusicola</name>
    <dbReference type="NCBI Taxonomy" id="326684"/>
    <lineage>
        <taxon>Eukaryota</taxon>
        <taxon>Fungi</taxon>
        <taxon>Dikarya</taxon>
        <taxon>Ascomycota</taxon>
        <taxon>Pezizomycotina</taxon>
        <taxon>Sordariomycetes</taxon>
        <taxon>Xylariomycetidae</taxon>
        <taxon>Xylariales</taxon>
        <taxon>Xylariaceae</taxon>
        <taxon>Xylaria</taxon>
    </lineage>
</organism>
<dbReference type="AlphaFoldDB" id="A0AAN7URC0"/>
<evidence type="ECO:0000256" key="1">
    <source>
        <dbReference type="SAM" id="MobiDB-lite"/>
    </source>
</evidence>
<protein>
    <submittedName>
        <fullName evidence="2">Uncharacterized protein</fullName>
    </submittedName>
</protein>
<name>A0AAN7URC0_9PEZI</name>